<feature type="domain" description="DUF3615" evidence="2">
    <location>
        <begin position="108"/>
        <end position="214"/>
    </location>
</feature>
<accession>A0AAW1I503</accession>
<evidence type="ECO:0000313" key="4">
    <source>
        <dbReference type="Proteomes" id="UP001443914"/>
    </source>
</evidence>
<gene>
    <name evidence="3" type="ORF">RND81_10G157300</name>
</gene>
<evidence type="ECO:0000256" key="1">
    <source>
        <dbReference type="SAM" id="MobiDB-lite"/>
    </source>
</evidence>
<name>A0AAW1I503_SAPOF</name>
<dbReference type="EMBL" id="JBDFQZ010000010">
    <property type="protein sequence ID" value="KAK9683663.1"/>
    <property type="molecule type" value="Genomic_DNA"/>
</dbReference>
<dbReference type="PANTHER" id="PTHR34710:SF20">
    <property type="entry name" value="OS10G0550200 PROTEIN"/>
    <property type="match status" value="1"/>
</dbReference>
<feature type="compositionally biased region" description="Low complexity" evidence="1">
    <location>
        <begin position="45"/>
        <end position="60"/>
    </location>
</feature>
<dbReference type="Pfam" id="PF12274">
    <property type="entry name" value="DUF3615"/>
    <property type="match status" value="1"/>
</dbReference>
<dbReference type="Proteomes" id="UP001443914">
    <property type="component" value="Unassembled WGS sequence"/>
</dbReference>
<comment type="caution">
    <text evidence="3">The sequence shown here is derived from an EMBL/GenBank/DDBJ whole genome shotgun (WGS) entry which is preliminary data.</text>
</comment>
<organism evidence="3 4">
    <name type="scientific">Saponaria officinalis</name>
    <name type="common">Common soapwort</name>
    <name type="synonym">Lychnis saponaria</name>
    <dbReference type="NCBI Taxonomy" id="3572"/>
    <lineage>
        <taxon>Eukaryota</taxon>
        <taxon>Viridiplantae</taxon>
        <taxon>Streptophyta</taxon>
        <taxon>Embryophyta</taxon>
        <taxon>Tracheophyta</taxon>
        <taxon>Spermatophyta</taxon>
        <taxon>Magnoliopsida</taxon>
        <taxon>eudicotyledons</taxon>
        <taxon>Gunneridae</taxon>
        <taxon>Pentapetalae</taxon>
        <taxon>Caryophyllales</taxon>
        <taxon>Caryophyllaceae</taxon>
        <taxon>Caryophylleae</taxon>
        <taxon>Saponaria</taxon>
    </lineage>
</organism>
<dbReference type="InterPro" id="IPR022059">
    <property type="entry name" value="DUF3615"/>
</dbReference>
<feature type="region of interest" description="Disordered" evidence="1">
    <location>
        <begin position="12"/>
        <end position="73"/>
    </location>
</feature>
<proteinExistence type="predicted"/>
<sequence>MTTACEYGLRSRDCGGRYPLRSKGSSPPPFPIRNPKIHKSRPLLPAVNPKPAPDNNAKNPSLISTSTSHPRLPLYMRRKASKPKHDFLADPFPPGCEKTKERAVRFANTALAYLRERGQNFELVNPDLHQGATISGGARFHCNFKAKRANDPSAPVETFFAQLHYTRDRDQKLVPYKLKDLVAECCVSLGESDSLPKERDNRGCVYCSEYVHHPVDGCEGIEWGHHRR</sequence>
<keyword evidence="4" id="KW-1185">Reference proteome</keyword>
<dbReference type="PANTHER" id="PTHR34710">
    <property type="entry name" value="OS03G0834100 PROTEIN"/>
    <property type="match status" value="1"/>
</dbReference>
<dbReference type="AlphaFoldDB" id="A0AAW1I503"/>
<reference evidence="3" key="1">
    <citation type="submission" date="2024-03" db="EMBL/GenBank/DDBJ databases">
        <title>WGS assembly of Saponaria officinalis var. Norfolk2.</title>
        <authorList>
            <person name="Jenkins J."/>
            <person name="Shu S."/>
            <person name="Grimwood J."/>
            <person name="Barry K."/>
            <person name="Goodstein D."/>
            <person name="Schmutz J."/>
            <person name="Leebens-Mack J."/>
            <person name="Osbourn A."/>
        </authorList>
    </citation>
    <scope>NUCLEOTIDE SEQUENCE [LARGE SCALE GENOMIC DNA]</scope>
    <source>
        <strain evidence="3">JIC</strain>
    </source>
</reference>
<evidence type="ECO:0000313" key="3">
    <source>
        <dbReference type="EMBL" id="KAK9683663.1"/>
    </source>
</evidence>
<evidence type="ECO:0000259" key="2">
    <source>
        <dbReference type="Pfam" id="PF12274"/>
    </source>
</evidence>
<protein>
    <recommendedName>
        <fullName evidence="2">DUF3615 domain-containing protein</fullName>
    </recommendedName>
</protein>